<evidence type="ECO:0000256" key="16">
    <source>
        <dbReference type="ARBA" id="ARBA00023239"/>
    </source>
</evidence>
<evidence type="ECO:0000256" key="14">
    <source>
        <dbReference type="ARBA" id="ARBA00023027"/>
    </source>
</evidence>
<evidence type="ECO:0000259" key="19">
    <source>
        <dbReference type="Pfam" id="PF01761"/>
    </source>
</evidence>
<feature type="domain" description="3-dehydroquinate synthase C-terminal" evidence="20">
    <location>
        <begin position="179"/>
        <end position="320"/>
    </location>
</feature>
<evidence type="ECO:0000256" key="3">
    <source>
        <dbReference type="ARBA" id="ARBA00001947"/>
    </source>
</evidence>
<dbReference type="CDD" id="cd08195">
    <property type="entry name" value="DHQS"/>
    <property type="match status" value="1"/>
</dbReference>
<dbReference type="GO" id="GO:0009423">
    <property type="term" value="P:chorismate biosynthetic process"/>
    <property type="evidence" value="ECO:0007669"/>
    <property type="project" value="UniProtKB-UniRule"/>
</dbReference>
<comment type="cofactor">
    <cofactor evidence="2 18">
        <name>NAD(+)</name>
        <dbReference type="ChEBI" id="CHEBI:57540"/>
    </cofactor>
</comment>
<evidence type="ECO:0000256" key="15">
    <source>
        <dbReference type="ARBA" id="ARBA00023141"/>
    </source>
</evidence>
<comment type="cofactor">
    <cofactor evidence="3">
        <name>Zn(2+)</name>
        <dbReference type="ChEBI" id="CHEBI:29105"/>
    </cofactor>
</comment>
<feature type="binding site" evidence="18">
    <location>
        <position position="260"/>
    </location>
    <ligand>
        <name>Zn(2+)</name>
        <dbReference type="ChEBI" id="CHEBI:29105"/>
    </ligand>
</feature>
<reference evidence="21" key="2">
    <citation type="submission" date="2011-01" db="EMBL/GenBank/DDBJ databases">
        <title>The Non-contiguous Finished genome of Clostridium papyrosolvens.</title>
        <authorList>
            <person name="Lucas S."/>
            <person name="Copeland A."/>
            <person name="Lapidus A."/>
            <person name="Cheng J.-F."/>
            <person name="Goodwin L."/>
            <person name="Pitluck S."/>
            <person name="Misra M."/>
            <person name="Chertkov O."/>
            <person name="Detter J.C."/>
            <person name="Han C."/>
            <person name="Tapia R."/>
            <person name="Land M."/>
            <person name="Hauser L."/>
            <person name="Kyrpides N."/>
            <person name="Ivanova N."/>
            <person name="Pagani I."/>
            <person name="Mouttaki H."/>
            <person name="He Z."/>
            <person name="Zhou J."/>
            <person name="Hemme C.L."/>
            <person name="Woyke T."/>
        </authorList>
    </citation>
    <scope>NUCLEOTIDE SEQUENCE [LARGE SCALE GENOMIC DNA]</scope>
    <source>
        <strain evidence="21">DSM 2782</strain>
    </source>
</reference>
<keyword evidence="9 18" id="KW-0963">Cytoplasm</keyword>
<dbReference type="InterPro" id="IPR030963">
    <property type="entry name" value="DHQ_synth_fam"/>
</dbReference>
<dbReference type="GO" id="GO:0008652">
    <property type="term" value="P:amino acid biosynthetic process"/>
    <property type="evidence" value="ECO:0007669"/>
    <property type="project" value="UniProtKB-KW"/>
</dbReference>
<gene>
    <name evidence="18" type="primary">aroB</name>
    <name evidence="21" type="ORF">Cpap_1167</name>
</gene>
<feature type="binding site" evidence="18">
    <location>
        <begin position="102"/>
        <end position="106"/>
    </location>
    <ligand>
        <name>NAD(+)</name>
        <dbReference type="ChEBI" id="CHEBI:57540"/>
    </ligand>
</feature>
<feature type="binding site" evidence="18">
    <location>
        <position position="244"/>
    </location>
    <ligand>
        <name>Zn(2+)</name>
        <dbReference type="ChEBI" id="CHEBI:29105"/>
    </ligand>
</feature>
<dbReference type="InterPro" id="IPR030960">
    <property type="entry name" value="DHQS/DOIS_N"/>
</dbReference>
<feature type="binding site" evidence="18">
    <location>
        <position position="139"/>
    </location>
    <ligand>
        <name>NAD(+)</name>
        <dbReference type="ChEBI" id="CHEBI:57540"/>
    </ligand>
</feature>
<dbReference type="Gene3D" id="1.20.1090.10">
    <property type="entry name" value="Dehydroquinate synthase-like - alpha domain"/>
    <property type="match status" value="1"/>
</dbReference>
<name>F1TF34_9FIRM</name>
<dbReference type="RefSeq" id="WP_004620535.1">
    <property type="nucleotide sequence ID" value="NZ_ACXX02000010.1"/>
</dbReference>
<dbReference type="UniPathway" id="UPA00053">
    <property type="reaction ID" value="UER00085"/>
</dbReference>
<comment type="cofactor">
    <cofactor evidence="18">
        <name>Co(2+)</name>
        <dbReference type="ChEBI" id="CHEBI:48828"/>
    </cofactor>
    <cofactor evidence="18">
        <name>Zn(2+)</name>
        <dbReference type="ChEBI" id="CHEBI:29105"/>
    </cofactor>
    <text evidence="18">Binds 1 divalent metal cation per subunit. Can use either Co(2+) or Zn(2+).</text>
</comment>
<feature type="binding site" evidence="18">
    <location>
        <position position="181"/>
    </location>
    <ligand>
        <name>Zn(2+)</name>
        <dbReference type="ChEBI" id="CHEBI:29105"/>
    </ligand>
</feature>
<feature type="domain" description="3-dehydroquinate synthase N-terminal" evidence="19">
    <location>
        <begin position="65"/>
        <end position="176"/>
    </location>
</feature>
<keyword evidence="12 18" id="KW-0547">Nucleotide-binding</keyword>
<dbReference type="Proteomes" id="UP000003860">
    <property type="component" value="Unassembled WGS sequence"/>
</dbReference>
<evidence type="ECO:0000313" key="21">
    <source>
        <dbReference type="EMBL" id="EGD46972.1"/>
    </source>
</evidence>
<dbReference type="InterPro" id="IPR050071">
    <property type="entry name" value="Dehydroquinate_synthase"/>
</dbReference>
<organism evidence="21 22">
    <name type="scientific">Ruminiclostridium papyrosolvens DSM 2782</name>
    <dbReference type="NCBI Taxonomy" id="588581"/>
    <lineage>
        <taxon>Bacteria</taxon>
        <taxon>Bacillati</taxon>
        <taxon>Bacillota</taxon>
        <taxon>Clostridia</taxon>
        <taxon>Eubacteriales</taxon>
        <taxon>Oscillospiraceae</taxon>
        <taxon>Ruminiclostridium</taxon>
    </lineage>
</organism>
<evidence type="ECO:0000256" key="10">
    <source>
        <dbReference type="ARBA" id="ARBA00022605"/>
    </source>
</evidence>
<reference evidence="21" key="1">
    <citation type="submission" date="2009-07" db="EMBL/GenBank/DDBJ databases">
        <authorList>
            <consortium name="US DOE Joint Genome Institute (JGI-PGF)"/>
            <person name="Lucas S."/>
            <person name="Copeland A."/>
            <person name="Lapidus A."/>
            <person name="Glavina del Rio T."/>
            <person name="Tice H."/>
            <person name="Bruce D."/>
            <person name="Goodwin L."/>
            <person name="Pitluck S."/>
            <person name="Larimer F."/>
            <person name="Land M.L."/>
            <person name="Mouttaki H."/>
            <person name="He Z."/>
            <person name="Zhou J."/>
            <person name="Hemme C.L."/>
        </authorList>
    </citation>
    <scope>NUCLEOTIDE SEQUENCE</scope>
    <source>
        <strain evidence="21">DSM 2782</strain>
    </source>
</reference>
<dbReference type="GO" id="GO:0003856">
    <property type="term" value="F:3-dehydroquinate synthase activity"/>
    <property type="evidence" value="ECO:0007669"/>
    <property type="project" value="UniProtKB-UniRule"/>
</dbReference>
<dbReference type="FunFam" id="3.40.50.1970:FF:000007">
    <property type="entry name" value="Pentafunctional AROM polypeptide"/>
    <property type="match status" value="1"/>
</dbReference>
<feature type="binding site" evidence="18">
    <location>
        <begin position="126"/>
        <end position="127"/>
    </location>
    <ligand>
        <name>NAD(+)</name>
        <dbReference type="ChEBI" id="CHEBI:57540"/>
    </ligand>
</feature>
<protein>
    <recommendedName>
        <fullName evidence="8 18">3-dehydroquinate synthase</fullName>
        <shortName evidence="18">DHQS</shortName>
        <ecNumber evidence="7 18">4.2.3.4</ecNumber>
    </recommendedName>
</protein>
<evidence type="ECO:0000256" key="17">
    <source>
        <dbReference type="ARBA" id="ARBA00023285"/>
    </source>
</evidence>
<sequence>MKELKVNLGEHSYPIVITEDFSLISKYARNKNKCVIVADRSVELLHIDELREAVNKHFKEVFVYSVEPGEKSKSLHMTHRLYDFFILHKMCREDVVLSFGGGVIGDLAGFAAATYMRGIELIHVPTSLLAQVDSSIGGKTAVNLNQTKNIIGAFYQPSLVYSNYKVLKTLPKEEVKNAMVEILVHAIIKDAELFRYMEDNLDRILNLEPDIMEVLIAWNCDIKKSVIERDEKDLGERAILNFGHTFGHAIESAMDYKYKHGECVALGIMGACYISEQLGLCQGDLIIRIRRVLNRIGVFNSMQDCDGERVYYFLLHDKKMNGGNINFVLPIQIGEVVKQEIKDFSLIKNAFEKLKNQKW</sequence>
<evidence type="ECO:0000256" key="6">
    <source>
        <dbReference type="ARBA" id="ARBA00005412"/>
    </source>
</evidence>
<comment type="function">
    <text evidence="18">Catalyzes the conversion of 3-deoxy-D-arabino-heptulosonate 7-phosphate (DAHP) to dehydroquinate (DHQ).</text>
</comment>
<evidence type="ECO:0000256" key="13">
    <source>
        <dbReference type="ARBA" id="ARBA00022833"/>
    </source>
</evidence>
<dbReference type="PANTHER" id="PTHR43622:SF7">
    <property type="entry name" value="3-DEHYDROQUINATE SYNTHASE, CHLOROPLASTIC"/>
    <property type="match status" value="1"/>
</dbReference>
<dbReference type="PIRSF" id="PIRSF001455">
    <property type="entry name" value="DHQ_synth"/>
    <property type="match status" value="1"/>
</dbReference>
<evidence type="ECO:0000256" key="8">
    <source>
        <dbReference type="ARBA" id="ARBA00017684"/>
    </source>
</evidence>
<comment type="similarity">
    <text evidence="6 18">Belongs to the sugar phosphate cyclases superfamily. Dehydroquinate synthase family.</text>
</comment>
<dbReference type="GO" id="GO:0009073">
    <property type="term" value="P:aromatic amino acid family biosynthetic process"/>
    <property type="evidence" value="ECO:0007669"/>
    <property type="project" value="UniProtKB-KW"/>
</dbReference>
<proteinExistence type="inferred from homology"/>
<dbReference type="SUPFAM" id="SSF56796">
    <property type="entry name" value="Dehydroquinate synthase-like"/>
    <property type="match status" value="1"/>
</dbReference>
<evidence type="ECO:0000259" key="20">
    <source>
        <dbReference type="Pfam" id="PF24621"/>
    </source>
</evidence>
<dbReference type="Pfam" id="PF24621">
    <property type="entry name" value="DHQS_C"/>
    <property type="match status" value="1"/>
</dbReference>
<dbReference type="Pfam" id="PF01761">
    <property type="entry name" value="DHQ_synthase"/>
    <property type="match status" value="1"/>
</dbReference>
<dbReference type="AlphaFoldDB" id="F1TF34"/>
<evidence type="ECO:0000256" key="4">
    <source>
        <dbReference type="ARBA" id="ARBA00004496"/>
    </source>
</evidence>
<evidence type="ECO:0000256" key="2">
    <source>
        <dbReference type="ARBA" id="ARBA00001911"/>
    </source>
</evidence>
<evidence type="ECO:0000256" key="9">
    <source>
        <dbReference type="ARBA" id="ARBA00022490"/>
    </source>
</evidence>
<dbReference type="GO" id="GO:0005737">
    <property type="term" value="C:cytoplasm"/>
    <property type="evidence" value="ECO:0007669"/>
    <property type="project" value="UniProtKB-SubCell"/>
</dbReference>
<evidence type="ECO:0000256" key="5">
    <source>
        <dbReference type="ARBA" id="ARBA00004661"/>
    </source>
</evidence>
<evidence type="ECO:0000256" key="11">
    <source>
        <dbReference type="ARBA" id="ARBA00022723"/>
    </source>
</evidence>
<dbReference type="NCBIfam" id="TIGR01357">
    <property type="entry name" value="aroB"/>
    <property type="match status" value="1"/>
</dbReference>
<dbReference type="EMBL" id="ACXX02000010">
    <property type="protein sequence ID" value="EGD46972.1"/>
    <property type="molecule type" value="Genomic_DNA"/>
</dbReference>
<comment type="caution">
    <text evidence="18">Lacks conserved residue(s) required for the propagation of feature annotation.</text>
</comment>
<dbReference type="Gene3D" id="3.40.50.1970">
    <property type="match status" value="1"/>
</dbReference>
<evidence type="ECO:0000256" key="7">
    <source>
        <dbReference type="ARBA" id="ARBA00013031"/>
    </source>
</evidence>
<dbReference type="GO" id="GO:0000166">
    <property type="term" value="F:nucleotide binding"/>
    <property type="evidence" value="ECO:0007669"/>
    <property type="project" value="UniProtKB-KW"/>
</dbReference>
<evidence type="ECO:0000256" key="18">
    <source>
        <dbReference type="HAMAP-Rule" id="MF_00110"/>
    </source>
</evidence>
<dbReference type="EC" id="4.2.3.4" evidence="7 18"/>
<feature type="binding site" evidence="18">
    <location>
        <position position="148"/>
    </location>
    <ligand>
        <name>NAD(+)</name>
        <dbReference type="ChEBI" id="CHEBI:57540"/>
    </ligand>
</feature>
<keyword evidence="17 18" id="KW-0170">Cobalt</keyword>
<keyword evidence="16 18" id="KW-0456">Lyase</keyword>
<keyword evidence="22" id="KW-1185">Reference proteome</keyword>
<dbReference type="STRING" id="588581.Cpap_1167"/>
<keyword evidence="13 18" id="KW-0862">Zinc</keyword>
<dbReference type="eggNOG" id="COG0337">
    <property type="taxonomic scope" value="Bacteria"/>
</dbReference>
<dbReference type="GO" id="GO:0046872">
    <property type="term" value="F:metal ion binding"/>
    <property type="evidence" value="ECO:0007669"/>
    <property type="project" value="UniProtKB-KW"/>
</dbReference>
<dbReference type="InterPro" id="IPR056179">
    <property type="entry name" value="DHQS_C"/>
</dbReference>
<keyword evidence="11 18" id="KW-0479">Metal-binding</keyword>
<evidence type="ECO:0000313" key="22">
    <source>
        <dbReference type="Proteomes" id="UP000003860"/>
    </source>
</evidence>
<accession>F1TF34</accession>
<keyword evidence="15 18" id="KW-0057">Aromatic amino acid biosynthesis</keyword>
<dbReference type="OrthoDB" id="9806583at2"/>
<dbReference type="HAMAP" id="MF_00110">
    <property type="entry name" value="DHQ_synthase"/>
    <property type="match status" value="1"/>
</dbReference>
<comment type="subcellular location">
    <subcellularLocation>
        <location evidence="4 18">Cytoplasm</location>
    </subcellularLocation>
</comment>
<keyword evidence="14 18" id="KW-0520">NAD</keyword>
<dbReference type="InterPro" id="IPR016037">
    <property type="entry name" value="DHQ_synth_AroB"/>
</dbReference>
<evidence type="ECO:0000256" key="1">
    <source>
        <dbReference type="ARBA" id="ARBA00001393"/>
    </source>
</evidence>
<comment type="caution">
    <text evidence="21">The sequence shown here is derived from an EMBL/GenBank/DDBJ whole genome shotgun (WGS) entry which is preliminary data.</text>
</comment>
<comment type="catalytic activity">
    <reaction evidence="1 18">
        <text>7-phospho-2-dehydro-3-deoxy-D-arabino-heptonate = 3-dehydroquinate + phosphate</text>
        <dbReference type="Rhea" id="RHEA:21968"/>
        <dbReference type="ChEBI" id="CHEBI:32364"/>
        <dbReference type="ChEBI" id="CHEBI:43474"/>
        <dbReference type="ChEBI" id="CHEBI:58394"/>
        <dbReference type="EC" id="4.2.3.4"/>
    </reaction>
</comment>
<keyword evidence="10 18" id="KW-0028">Amino-acid biosynthesis</keyword>
<comment type="pathway">
    <text evidence="5 18">Metabolic intermediate biosynthesis; chorismate biosynthesis; chorismate from D-erythrose 4-phosphate and phosphoenolpyruvate: step 2/7.</text>
</comment>
<dbReference type="PANTHER" id="PTHR43622">
    <property type="entry name" value="3-DEHYDROQUINATE SYNTHASE"/>
    <property type="match status" value="1"/>
</dbReference>
<evidence type="ECO:0000256" key="12">
    <source>
        <dbReference type="ARBA" id="ARBA00022741"/>
    </source>
</evidence>